<dbReference type="EMBL" id="BOOP01000046">
    <property type="protein sequence ID" value="GII42692.1"/>
    <property type="molecule type" value="Genomic_DNA"/>
</dbReference>
<reference evidence="2 3" key="1">
    <citation type="submission" date="2021-01" db="EMBL/GenBank/DDBJ databases">
        <title>Whole genome shotgun sequence of Planotetraspora phitsanulokensis NBRC 104273.</title>
        <authorList>
            <person name="Komaki H."/>
            <person name="Tamura T."/>
        </authorList>
    </citation>
    <scope>NUCLEOTIDE SEQUENCE [LARGE SCALE GENOMIC DNA]</scope>
    <source>
        <strain evidence="2 3">NBRC 104273</strain>
    </source>
</reference>
<dbReference type="AlphaFoldDB" id="A0A8J3UD84"/>
<name>A0A8J3UD84_9ACTN</name>
<sequence length="211" mass="23511">MVHRLQRNVVASVPTIGHGYSVIFDAAGPGRENDGGAPVHHALPGSPRARLQGSKHHGHNVPMLQIDPGYTIHDSTCDCCGDQRRQSRGFVHKQEVGKHAIFFATCYHHQGIHEAWIDVIFDDQWGAEHLEAPCDRRITFGCRVGPVENSPLPACTLVDAASVAPDKPLYGRKLSREEALSHPMLKEYWEVVDHLLESEQMLNGHIYGRQH</sequence>
<protein>
    <submittedName>
        <fullName evidence="2">Uncharacterized protein</fullName>
    </submittedName>
</protein>
<gene>
    <name evidence="2" type="ORF">Pph01_76950</name>
</gene>
<organism evidence="2 3">
    <name type="scientific">Planotetraspora phitsanulokensis</name>
    <dbReference type="NCBI Taxonomy" id="575192"/>
    <lineage>
        <taxon>Bacteria</taxon>
        <taxon>Bacillati</taxon>
        <taxon>Actinomycetota</taxon>
        <taxon>Actinomycetes</taxon>
        <taxon>Streptosporangiales</taxon>
        <taxon>Streptosporangiaceae</taxon>
        <taxon>Planotetraspora</taxon>
    </lineage>
</organism>
<feature type="region of interest" description="Disordered" evidence="1">
    <location>
        <begin position="31"/>
        <end position="60"/>
    </location>
</feature>
<evidence type="ECO:0000256" key="1">
    <source>
        <dbReference type="SAM" id="MobiDB-lite"/>
    </source>
</evidence>
<comment type="caution">
    <text evidence="2">The sequence shown here is derived from an EMBL/GenBank/DDBJ whole genome shotgun (WGS) entry which is preliminary data.</text>
</comment>
<keyword evidence="3" id="KW-1185">Reference proteome</keyword>
<proteinExistence type="predicted"/>
<accession>A0A8J3UD84</accession>
<dbReference type="Proteomes" id="UP000622547">
    <property type="component" value="Unassembled WGS sequence"/>
</dbReference>
<evidence type="ECO:0000313" key="2">
    <source>
        <dbReference type="EMBL" id="GII42692.1"/>
    </source>
</evidence>
<evidence type="ECO:0000313" key="3">
    <source>
        <dbReference type="Proteomes" id="UP000622547"/>
    </source>
</evidence>